<dbReference type="InterPro" id="IPR029058">
    <property type="entry name" value="AB_hydrolase_fold"/>
</dbReference>
<evidence type="ECO:0000259" key="3">
    <source>
        <dbReference type="Pfam" id="PF00561"/>
    </source>
</evidence>
<accession>A0ABD4SYY7</accession>
<dbReference type="InterPro" id="IPR000073">
    <property type="entry name" value="AB_hydrolase_1"/>
</dbReference>
<dbReference type="AlphaFoldDB" id="A0ABD4SYY7"/>
<keyword evidence="2" id="KW-0472">Membrane</keyword>
<dbReference type="Gene3D" id="3.40.50.1820">
    <property type="entry name" value="alpha/beta hydrolase"/>
    <property type="match status" value="1"/>
</dbReference>
<proteinExistence type="predicted"/>
<evidence type="ECO:0000313" key="5">
    <source>
        <dbReference type="Proteomes" id="UP000031561"/>
    </source>
</evidence>
<protein>
    <submittedName>
        <fullName evidence="4">Alpha/beta hydrolase</fullName>
    </submittedName>
</protein>
<feature type="domain" description="AB hydrolase-1" evidence="3">
    <location>
        <begin position="41"/>
        <end position="144"/>
    </location>
</feature>
<evidence type="ECO:0000256" key="2">
    <source>
        <dbReference type="SAM" id="Phobius"/>
    </source>
</evidence>
<dbReference type="SUPFAM" id="SSF53474">
    <property type="entry name" value="alpha/beta-Hydrolases"/>
    <property type="match status" value="1"/>
</dbReference>
<dbReference type="PANTHER" id="PTHR43798">
    <property type="entry name" value="MONOACYLGLYCEROL LIPASE"/>
    <property type="match status" value="1"/>
</dbReference>
<comment type="caution">
    <text evidence="4">The sequence shown here is derived from an EMBL/GenBank/DDBJ whole genome shotgun (WGS) entry which is preliminary data.</text>
</comment>
<name>A0ABD4SYY7_9CYAN</name>
<evidence type="ECO:0000313" key="4">
    <source>
        <dbReference type="EMBL" id="MCM1981681.1"/>
    </source>
</evidence>
<dbReference type="InterPro" id="IPR050266">
    <property type="entry name" value="AB_hydrolase_sf"/>
</dbReference>
<dbReference type="Pfam" id="PF00561">
    <property type="entry name" value="Abhydrolase_1"/>
    <property type="match status" value="1"/>
</dbReference>
<keyword evidence="2" id="KW-1133">Transmembrane helix</keyword>
<dbReference type="Proteomes" id="UP000031561">
    <property type="component" value="Unassembled WGS sequence"/>
</dbReference>
<keyword evidence="1 4" id="KW-0378">Hydrolase</keyword>
<reference evidence="4 5" key="1">
    <citation type="journal article" date="2015" name="Genome Announc.">
        <title>Draft Genome Sequence of Filamentous Marine Cyanobacterium Lyngbya confervoides Strain BDU141951.</title>
        <authorList>
            <person name="Chandrababunaidu M.M."/>
            <person name="Sen D."/>
            <person name="Tripathy S."/>
        </authorList>
    </citation>
    <scope>NUCLEOTIDE SEQUENCE [LARGE SCALE GENOMIC DNA]</scope>
    <source>
        <strain evidence="4 5">BDU141951</strain>
    </source>
</reference>
<gene>
    <name evidence="4" type="ORF">QQ91_0002395</name>
</gene>
<feature type="transmembrane region" description="Helical" evidence="2">
    <location>
        <begin position="155"/>
        <end position="176"/>
    </location>
</feature>
<organism evidence="4 5">
    <name type="scientific">Lyngbya confervoides BDU141951</name>
    <dbReference type="NCBI Taxonomy" id="1574623"/>
    <lineage>
        <taxon>Bacteria</taxon>
        <taxon>Bacillati</taxon>
        <taxon>Cyanobacteriota</taxon>
        <taxon>Cyanophyceae</taxon>
        <taxon>Oscillatoriophycideae</taxon>
        <taxon>Oscillatoriales</taxon>
        <taxon>Microcoleaceae</taxon>
        <taxon>Lyngbya</taxon>
    </lineage>
</organism>
<dbReference type="GO" id="GO:0016787">
    <property type="term" value="F:hydrolase activity"/>
    <property type="evidence" value="ECO:0007669"/>
    <property type="project" value="UniProtKB-KW"/>
</dbReference>
<keyword evidence="2" id="KW-0812">Transmembrane</keyword>
<sequence length="314" mass="35414">MTITTAYQGISCLWEAGQPGQRFDIGGYCLHLMVMGTQSPTIVLDHSLGGVEGYLLAKQLSSLGKVCFYDRAGYGWSDSSPHPRTSQVLVNELEALLTQAQIPPPYILVGNSFGSYTVRLYAHTYPEKVQGVVLTDGLHEAEMLRLSPSLTALKWIFFSGFLMSILGSGLGLIRVLKQLGAFLFLKPQLKRWSKAEQYPVTRSFCRPKHWLTMARELWNLNRSSQQLQRTHPLGSIPLVTLKADSFFHPKLWTRLIPLRQANQTRNLMQERLSQLSHDSVQIEAPLSSHFIWVDQPELIAAAIQHIIHREAKPL</sequence>
<evidence type="ECO:0000256" key="1">
    <source>
        <dbReference type="ARBA" id="ARBA00022801"/>
    </source>
</evidence>
<dbReference type="EMBL" id="JTHE03000015">
    <property type="protein sequence ID" value="MCM1981681.1"/>
    <property type="molecule type" value="Genomic_DNA"/>
</dbReference>
<dbReference type="PANTHER" id="PTHR43798:SF31">
    <property type="entry name" value="AB HYDROLASE SUPERFAMILY PROTEIN YCLE"/>
    <property type="match status" value="1"/>
</dbReference>
<dbReference type="RefSeq" id="WP_236096042.1">
    <property type="nucleotide sequence ID" value="NZ_JTHE03000015.1"/>
</dbReference>
<keyword evidence="5" id="KW-1185">Reference proteome</keyword>